<dbReference type="RefSeq" id="XP_002679163.1">
    <property type="nucleotide sequence ID" value="XM_002679117.1"/>
</dbReference>
<dbReference type="VEuPathDB" id="AmoebaDB:NAEGRDRAFT_65841"/>
<name>D2VAF5_NAEGR</name>
<dbReference type="OrthoDB" id="10261582at2759"/>
<organism evidence="2">
    <name type="scientific">Naegleria gruberi</name>
    <name type="common">Amoeba</name>
    <dbReference type="NCBI Taxonomy" id="5762"/>
    <lineage>
        <taxon>Eukaryota</taxon>
        <taxon>Discoba</taxon>
        <taxon>Heterolobosea</taxon>
        <taxon>Tetramitia</taxon>
        <taxon>Eutetramitia</taxon>
        <taxon>Vahlkampfiidae</taxon>
        <taxon>Naegleria</taxon>
    </lineage>
</organism>
<reference evidence="1 2" key="1">
    <citation type="journal article" date="2010" name="Cell">
        <title>The genome of Naegleria gruberi illuminates early eukaryotic versatility.</title>
        <authorList>
            <person name="Fritz-Laylin L.K."/>
            <person name="Prochnik S.E."/>
            <person name="Ginger M.L."/>
            <person name="Dacks J.B."/>
            <person name="Carpenter M.L."/>
            <person name="Field M.C."/>
            <person name="Kuo A."/>
            <person name="Paredez A."/>
            <person name="Chapman J."/>
            <person name="Pham J."/>
            <person name="Shu S."/>
            <person name="Neupane R."/>
            <person name="Cipriano M."/>
            <person name="Mancuso J."/>
            <person name="Tu H."/>
            <person name="Salamov A."/>
            <person name="Lindquist E."/>
            <person name="Shapiro H."/>
            <person name="Lucas S."/>
            <person name="Grigoriev I.V."/>
            <person name="Cande W.Z."/>
            <person name="Fulton C."/>
            <person name="Rokhsar D.S."/>
            <person name="Dawson S.C."/>
        </authorList>
    </citation>
    <scope>NUCLEOTIDE SEQUENCE [LARGE SCALE GENOMIC DNA]</scope>
    <source>
        <strain evidence="1 2">NEG-M</strain>
    </source>
</reference>
<protein>
    <submittedName>
        <fullName evidence="1">Predicted protein</fullName>
    </submittedName>
</protein>
<dbReference type="GeneID" id="8859536"/>
<keyword evidence="2" id="KW-1185">Reference proteome</keyword>
<evidence type="ECO:0000313" key="1">
    <source>
        <dbReference type="EMBL" id="EFC46419.1"/>
    </source>
</evidence>
<accession>D2VAF5</accession>
<dbReference type="KEGG" id="ngr:NAEGRDRAFT_65841"/>
<dbReference type="Proteomes" id="UP000006671">
    <property type="component" value="Unassembled WGS sequence"/>
</dbReference>
<dbReference type="InParanoid" id="D2VAF5"/>
<dbReference type="OMA" id="QREAYFF"/>
<sequence>MPTLVSTPMNNQAVQSGPQITSFQEVELSNQTFADYQLYVTHDNGGRAFVIQVRNDKQHIYIYEASFTKQSRDQTSVNMVEQEIILSNGDKITRKGLYLKEFNQREAYFFALIKELDANETPFEVFPGIDNTAEVFPSNAYPILFHGAALLIRFIPSNECWFFGIHVGKFTMDEPIQALYSPIGNNDVVYAYMFTDSKCYIFEEEVYSIDKQILNNRAPGEDIHDFFYSHTDQWSHAPYSFLSERITDKNYYDNPTTPLTQL</sequence>
<evidence type="ECO:0000313" key="2">
    <source>
        <dbReference type="Proteomes" id="UP000006671"/>
    </source>
</evidence>
<dbReference type="AlphaFoldDB" id="D2VAF5"/>
<proteinExistence type="predicted"/>
<gene>
    <name evidence="1" type="ORF">NAEGRDRAFT_65841</name>
</gene>
<dbReference type="EMBL" id="GG738859">
    <property type="protein sequence ID" value="EFC46419.1"/>
    <property type="molecule type" value="Genomic_DNA"/>
</dbReference>